<reference evidence="1 2" key="2">
    <citation type="submission" date="2018-11" db="EMBL/GenBank/DDBJ databases">
        <authorList>
            <consortium name="Pathogen Informatics"/>
        </authorList>
    </citation>
    <scope>NUCLEOTIDE SEQUENCE [LARGE SCALE GENOMIC DNA]</scope>
</reference>
<reference evidence="3" key="1">
    <citation type="submission" date="2017-02" db="UniProtKB">
        <authorList>
            <consortium name="WormBaseParasite"/>
        </authorList>
    </citation>
    <scope>IDENTIFICATION</scope>
</reference>
<accession>A0A0M3JPN0</accession>
<dbReference type="Proteomes" id="UP000267096">
    <property type="component" value="Unassembled WGS sequence"/>
</dbReference>
<organism evidence="3">
    <name type="scientific">Anisakis simplex</name>
    <name type="common">Herring worm</name>
    <dbReference type="NCBI Taxonomy" id="6269"/>
    <lineage>
        <taxon>Eukaryota</taxon>
        <taxon>Metazoa</taxon>
        <taxon>Ecdysozoa</taxon>
        <taxon>Nematoda</taxon>
        <taxon>Chromadorea</taxon>
        <taxon>Rhabditida</taxon>
        <taxon>Spirurina</taxon>
        <taxon>Ascaridomorpha</taxon>
        <taxon>Ascaridoidea</taxon>
        <taxon>Anisakidae</taxon>
        <taxon>Anisakis</taxon>
        <taxon>Anisakis simplex complex</taxon>
    </lineage>
</organism>
<gene>
    <name evidence="1" type="ORF">ASIM_LOCUS9362</name>
</gene>
<proteinExistence type="predicted"/>
<dbReference type="WBParaSite" id="ASIM_0000962901-mRNA-1">
    <property type="protein sequence ID" value="ASIM_0000962901-mRNA-1"/>
    <property type="gene ID" value="ASIM_0000962901"/>
</dbReference>
<sequence>MIEKLRLKYRLKVVQNLEDNQMRSIIKSVGSECKFSSEELETLYNVIKVCLC</sequence>
<keyword evidence="2" id="KW-1185">Reference proteome</keyword>
<evidence type="ECO:0000313" key="2">
    <source>
        <dbReference type="Proteomes" id="UP000267096"/>
    </source>
</evidence>
<dbReference type="OrthoDB" id="17687at2759"/>
<evidence type="ECO:0000313" key="3">
    <source>
        <dbReference type="WBParaSite" id="ASIM_0000962901-mRNA-1"/>
    </source>
</evidence>
<name>A0A0M3JPN0_ANISI</name>
<dbReference type="AlphaFoldDB" id="A0A0M3JPN0"/>
<protein>
    <submittedName>
        <fullName evidence="3">MarR family transcriptional regulator</fullName>
    </submittedName>
</protein>
<dbReference type="EMBL" id="UYRR01028309">
    <property type="protein sequence ID" value="VDK38844.1"/>
    <property type="molecule type" value="Genomic_DNA"/>
</dbReference>
<evidence type="ECO:0000313" key="1">
    <source>
        <dbReference type="EMBL" id="VDK38844.1"/>
    </source>
</evidence>